<keyword evidence="2" id="KW-0812">Transmembrane</keyword>
<dbReference type="EMBL" id="AP009384">
    <property type="protein sequence ID" value="BAF90220.1"/>
    <property type="molecule type" value="Genomic_DNA"/>
</dbReference>
<reference evidence="3 4" key="5">
    <citation type="journal article" date="2010" name="Appl. Environ. Microbiol.">
        <title>phrR-like gene praR of Azorhizobium caulinodans ORS571 is essential for symbiosis with Sesbania rostrata and is involved in expression of reb genes.</title>
        <authorList>
            <person name="Akiba N."/>
            <person name="Aono T."/>
            <person name="Toyazaki H."/>
            <person name="Sato S."/>
            <person name="Oyaizu H."/>
        </authorList>
    </citation>
    <scope>NUCLEOTIDE SEQUENCE [LARGE SCALE GENOMIC DNA]</scope>
    <source>
        <strain evidence="4">ATCC 43989 / DSM 5975 / JCM 20966 / LMG 6465 / NBRC 14845 / NCIMB 13405 / ORS 571</strain>
    </source>
</reference>
<evidence type="ECO:0000313" key="4">
    <source>
        <dbReference type="Proteomes" id="UP000000270"/>
    </source>
</evidence>
<evidence type="ECO:0000256" key="1">
    <source>
        <dbReference type="SAM" id="MobiDB-lite"/>
    </source>
</evidence>
<feature type="compositionally biased region" description="Polar residues" evidence="1">
    <location>
        <begin position="260"/>
        <end position="269"/>
    </location>
</feature>
<name>A8HSV5_AZOC5</name>
<evidence type="ECO:0000256" key="2">
    <source>
        <dbReference type="SAM" id="Phobius"/>
    </source>
</evidence>
<evidence type="ECO:0000313" key="3">
    <source>
        <dbReference type="EMBL" id="BAF90220.1"/>
    </source>
</evidence>
<sequence>MGRTRLVTGLVAFILTFALGGAASLLLVSQFKTTVEETARRDVSVIGGSLARALAQQFEKAARFGIPLKLLPGVESYLAQTLTQTPGITRIVVRGPDGREVRSAIGPTTGTDTVSAPIQVDGLSVGLVEVTTSPTSFSAGIDDTEWRMLGAVAGCALMSGLLAAWLAGGALNRRRQRFVTALERNLDGDLDPGPYSAAIGRSSVARAFHALSMEARRIGAKVTAFQAYAEELLAVDFDGQLRPEVERIRREALPAPVHLPTTTDDTLSPQPKRGA</sequence>
<dbReference type="eggNOG" id="ENOG5031515">
    <property type="taxonomic scope" value="Bacteria"/>
</dbReference>
<keyword evidence="2" id="KW-0472">Membrane</keyword>
<keyword evidence="4" id="KW-1185">Reference proteome</keyword>
<gene>
    <name evidence="3" type="ordered locus">AZC_4222</name>
</gene>
<reference evidence="4" key="2">
    <citation type="submission" date="2007-04" db="EMBL/GenBank/DDBJ databases">
        <title>Complete genome sequence of the nitrogen-fixing bacterium Azorhizobium caulinodans ORS571.</title>
        <authorList>
            <person name="Lee K.B."/>
            <person name="Backer P.D."/>
            <person name="Aono T."/>
            <person name="Liu C.T."/>
            <person name="Suzuki S."/>
            <person name="Suzuki T."/>
            <person name="Kaneko T."/>
            <person name="Yamada M."/>
            <person name="Tabata S."/>
            <person name="Kupfer D.M."/>
            <person name="Najar F.Z."/>
            <person name="Wiley G.B."/>
            <person name="Roe B."/>
            <person name="Binnewies T."/>
            <person name="Ussery D."/>
            <person name="Vereecke D."/>
            <person name="Gevers D."/>
            <person name="Holsters M."/>
            <person name="Oyaizu H."/>
        </authorList>
    </citation>
    <scope>NUCLEOTIDE SEQUENCE [LARGE SCALE GENOMIC DNA]</scope>
    <source>
        <strain evidence="4">ATCC 43989 / DSM 5975 / JCM 20966 / LMG 6465 / NBRC 14845 / NCIMB 13405 / ORS 571</strain>
    </source>
</reference>
<dbReference type="KEGG" id="azc:AZC_4222"/>
<protein>
    <submittedName>
        <fullName evidence="3">Uncharacterized protein</fullName>
    </submittedName>
</protein>
<accession>A8HSV5</accession>
<feature type="transmembrane region" description="Helical" evidence="2">
    <location>
        <begin position="146"/>
        <end position="167"/>
    </location>
</feature>
<keyword evidence="2" id="KW-1133">Transmembrane helix</keyword>
<organism evidence="3 4">
    <name type="scientific">Azorhizobium caulinodans (strain ATCC 43989 / DSM 5975 / JCM 20966 / LMG 6465 / NBRC 14845 / NCIMB 13405 / ORS 571)</name>
    <dbReference type="NCBI Taxonomy" id="438753"/>
    <lineage>
        <taxon>Bacteria</taxon>
        <taxon>Pseudomonadati</taxon>
        <taxon>Pseudomonadota</taxon>
        <taxon>Alphaproteobacteria</taxon>
        <taxon>Hyphomicrobiales</taxon>
        <taxon>Xanthobacteraceae</taxon>
        <taxon>Azorhizobium</taxon>
    </lineage>
</organism>
<dbReference type="STRING" id="438753.AZC_4222"/>
<reference evidence="3 4" key="4">
    <citation type="journal article" date="2009" name="Appl. Environ. Microbiol.">
        <title>Comparative genome-wide transcriptional profiling of Azorhizobium caulinodans ORS571 grown under free-living and symbiotic conditions.</title>
        <authorList>
            <person name="Tsukada S."/>
            <person name="Aono T."/>
            <person name="Akiba N."/>
            <person name="Lee KB."/>
            <person name="Liu CT."/>
            <person name="Toyazaki H."/>
            <person name="Oyaizu H."/>
        </authorList>
    </citation>
    <scope>NUCLEOTIDE SEQUENCE [LARGE SCALE GENOMIC DNA]</scope>
    <source>
        <strain evidence="4">ATCC 43989 / DSM 5975 / JCM 20966 / LMG 6465 / NBRC 14845 / NCIMB 13405 / ORS 571</strain>
    </source>
</reference>
<dbReference type="HOGENOM" id="CLU_1010653_0_0_5"/>
<reference evidence="3 4" key="1">
    <citation type="journal article" date="2007" name="Appl. Environ. Microbiol.">
        <title>Rhizobial factors required for stem nodule maturation and maintenance in Sesbania rostrata-Azorhizobium caulinodans ORS571 symbiosis.</title>
        <authorList>
            <person name="Suzuki S."/>
            <person name="Aono T."/>
            <person name="Lee KB."/>
            <person name="Suzuki T."/>
            <person name="Liu CT."/>
            <person name="Miwa H."/>
            <person name="Wakao S."/>
            <person name="Iki T."/>
            <person name="Oyaizu H."/>
        </authorList>
    </citation>
    <scope>NUCLEOTIDE SEQUENCE [LARGE SCALE GENOMIC DNA]</scope>
    <source>
        <strain evidence="4">ATCC 43989 / DSM 5975 / JCM 20966 / LMG 6465 / NBRC 14845 / NCIMB 13405 / ORS 571</strain>
    </source>
</reference>
<dbReference type="Proteomes" id="UP000000270">
    <property type="component" value="Chromosome"/>
</dbReference>
<reference evidence="3 4" key="3">
    <citation type="journal article" date="2008" name="BMC Genomics">
        <title>The genome of the versatile nitrogen fixer Azorhizobium caulinodans ORS571.</title>
        <authorList>
            <person name="Lee KB."/>
            <person name="Backer P.D."/>
            <person name="Aono T."/>
            <person name="Liu CT."/>
            <person name="Suzuki S."/>
            <person name="Suzuki T."/>
            <person name="Kaneko T."/>
            <person name="Yamada M."/>
            <person name="Tabata S."/>
            <person name="Kupfer D.M."/>
            <person name="Najar F.Z."/>
            <person name="Wiley G.B."/>
            <person name="Roe B."/>
            <person name="Binnewies T.T."/>
            <person name="Ussery D.W."/>
            <person name="D'Haeze W."/>
            <person name="Herder J.D."/>
            <person name="Gevers D."/>
            <person name="Vereecke D."/>
            <person name="Holsters M."/>
            <person name="Oyaizu H."/>
        </authorList>
    </citation>
    <scope>NUCLEOTIDE SEQUENCE [LARGE SCALE GENOMIC DNA]</scope>
    <source>
        <strain evidence="4">ATCC 43989 / DSM 5975 / JCM 20966 / LMG 6465 / NBRC 14845 / NCIMB 13405 / ORS 571</strain>
    </source>
</reference>
<reference evidence="3 4" key="6">
    <citation type="journal article" date="2011" name="Appl. Environ. Microbiol.">
        <title>Involvement of the azorhizobial chromosome partition gene (parA) in the onset of bacteroid differentiation during Sesbania rostrata stem nodule development.</title>
        <authorList>
            <person name="Liu CT."/>
            <person name="Lee KB."/>
            <person name="Wang YS."/>
            <person name="Peng MH."/>
            <person name="Lee KT."/>
            <person name="Suzuki S."/>
            <person name="Suzuki T."/>
            <person name="Oyaizu H."/>
        </authorList>
    </citation>
    <scope>NUCLEOTIDE SEQUENCE [LARGE SCALE GENOMIC DNA]</scope>
    <source>
        <strain evidence="4">ATCC 43989 / DSM 5975 / JCM 20966 / LMG 6465 / NBRC 14845 / NCIMB 13405 / ORS 571</strain>
    </source>
</reference>
<feature type="region of interest" description="Disordered" evidence="1">
    <location>
        <begin position="252"/>
        <end position="275"/>
    </location>
</feature>
<dbReference type="AlphaFoldDB" id="A8HSV5"/>
<proteinExistence type="predicted"/>